<keyword evidence="3" id="KW-1185">Reference proteome</keyword>
<evidence type="ECO:0000256" key="1">
    <source>
        <dbReference type="ARBA" id="ARBA00023604"/>
    </source>
</evidence>
<sequence>MKQRSSAATVTAKVNGFIEPTFEATQETDGWHEGYFGAPWKKPKHVPWKHIKAVFTQTKVTMHNARLIQAEHTEHGGNTASFFDDHGFVLLDMPTEVKDWNQDYSKTDTDITNIYHKEVEGAIRNQLFPDGTDFSHISQESAVLRRGPKSENPFYALGVHEDYALGIEDFKEASSAYIPDDATNEAFLSEIDEKLAECEVFMVICFWRPINLRGGALLNNPLCVLDRATVGEKDIVKSHIHGITPTGKAQPQLMLKHDKEQRWCYYPDMTENEVLVFKQFYYKKSDPNGKFQCCFHSAFKDPREGFFAKQKRQSTEHRVGVYIK</sequence>
<dbReference type="AlphaFoldDB" id="K0RLM3"/>
<gene>
    <name evidence="2" type="ORF">THAOC_26368</name>
</gene>
<dbReference type="NCBIfam" id="NF041278">
    <property type="entry name" value="CmcJ_NvfI_EfuI"/>
    <property type="match status" value="1"/>
</dbReference>
<dbReference type="PANTHER" id="PTHR34598">
    <property type="entry name" value="BLL6449 PROTEIN"/>
    <property type="match status" value="1"/>
</dbReference>
<protein>
    <submittedName>
        <fullName evidence="2">Uncharacterized protein</fullName>
    </submittedName>
</protein>
<reference evidence="2 3" key="1">
    <citation type="journal article" date="2012" name="Genome Biol.">
        <title>Genome and low-iron response of an oceanic diatom adapted to chronic iron limitation.</title>
        <authorList>
            <person name="Lommer M."/>
            <person name="Specht M."/>
            <person name="Roy A.S."/>
            <person name="Kraemer L."/>
            <person name="Andreson R."/>
            <person name="Gutowska M.A."/>
            <person name="Wolf J."/>
            <person name="Bergner S.V."/>
            <person name="Schilhabel M.B."/>
            <person name="Klostermeier U.C."/>
            <person name="Beiko R.G."/>
            <person name="Rosenstiel P."/>
            <person name="Hippler M."/>
            <person name="Laroche J."/>
        </authorList>
    </citation>
    <scope>NUCLEOTIDE SEQUENCE [LARGE SCALE GENOMIC DNA]</scope>
    <source>
        <strain evidence="2 3">CCMP1005</strain>
    </source>
</reference>
<organism evidence="2 3">
    <name type="scientific">Thalassiosira oceanica</name>
    <name type="common">Marine diatom</name>
    <dbReference type="NCBI Taxonomy" id="159749"/>
    <lineage>
        <taxon>Eukaryota</taxon>
        <taxon>Sar</taxon>
        <taxon>Stramenopiles</taxon>
        <taxon>Ochrophyta</taxon>
        <taxon>Bacillariophyta</taxon>
        <taxon>Coscinodiscophyceae</taxon>
        <taxon>Thalassiosirophycidae</taxon>
        <taxon>Thalassiosirales</taxon>
        <taxon>Thalassiosiraceae</taxon>
        <taxon>Thalassiosira</taxon>
    </lineage>
</organism>
<dbReference type="Proteomes" id="UP000266841">
    <property type="component" value="Unassembled WGS sequence"/>
</dbReference>
<dbReference type="InterPro" id="IPR044053">
    <property type="entry name" value="AsaB-like"/>
</dbReference>
<comment type="similarity">
    <text evidence="1">Belongs to the asaB hydroxylase/desaturase family.</text>
</comment>
<dbReference type="EMBL" id="AGNL01036417">
    <property type="protein sequence ID" value="EJK54075.1"/>
    <property type="molecule type" value="Genomic_DNA"/>
</dbReference>
<comment type="caution">
    <text evidence="2">The sequence shown here is derived from an EMBL/GenBank/DDBJ whole genome shotgun (WGS) entry which is preliminary data.</text>
</comment>
<name>K0RLM3_THAOC</name>
<dbReference type="OrthoDB" id="412788at2759"/>
<evidence type="ECO:0000313" key="2">
    <source>
        <dbReference type="EMBL" id="EJK54075.1"/>
    </source>
</evidence>
<evidence type="ECO:0000313" key="3">
    <source>
        <dbReference type="Proteomes" id="UP000266841"/>
    </source>
</evidence>
<accession>K0RLM3</accession>
<proteinExistence type="inferred from homology"/>
<dbReference type="GO" id="GO:0016491">
    <property type="term" value="F:oxidoreductase activity"/>
    <property type="evidence" value="ECO:0007669"/>
    <property type="project" value="InterPro"/>
</dbReference>
<dbReference type="PANTHER" id="PTHR34598:SF3">
    <property type="entry name" value="OXIDOREDUCTASE AN1597"/>
    <property type="match status" value="1"/>
</dbReference>